<dbReference type="EMBL" id="JAEANY010000002">
    <property type="protein sequence ID" value="MBH5322107.1"/>
    <property type="molecule type" value="Genomic_DNA"/>
</dbReference>
<protein>
    <submittedName>
        <fullName evidence="4">Tetratricopeptide repeat protein</fullName>
    </submittedName>
</protein>
<dbReference type="Proteomes" id="UP000602442">
    <property type="component" value="Unassembled WGS sequence"/>
</dbReference>
<evidence type="ECO:0000313" key="4">
    <source>
        <dbReference type="EMBL" id="MBH5322107.1"/>
    </source>
</evidence>
<evidence type="ECO:0000256" key="1">
    <source>
        <dbReference type="SAM" id="MobiDB-lite"/>
    </source>
</evidence>
<keyword evidence="2" id="KW-0472">Membrane</keyword>
<keyword evidence="2" id="KW-1133">Transmembrane helix</keyword>
<gene>
    <name evidence="4" type="ORF">I5L03_05865</name>
</gene>
<dbReference type="Pfam" id="PF09976">
    <property type="entry name" value="TPR_21"/>
    <property type="match status" value="1"/>
</dbReference>
<feature type="domain" description="Ancillary SecYEG translocon subunit/Cell division coordinator CpoB TPR" evidence="3">
    <location>
        <begin position="43"/>
        <end position="206"/>
    </location>
</feature>
<feature type="region of interest" description="Disordered" evidence="1">
    <location>
        <begin position="1"/>
        <end position="24"/>
    </location>
</feature>
<accession>A0ABS0N317</accession>
<evidence type="ECO:0000256" key="2">
    <source>
        <dbReference type="SAM" id="Phobius"/>
    </source>
</evidence>
<evidence type="ECO:0000313" key="5">
    <source>
        <dbReference type="Proteomes" id="UP000602442"/>
    </source>
</evidence>
<dbReference type="InterPro" id="IPR018704">
    <property type="entry name" value="SecYEG/CpoB_TPR"/>
</dbReference>
<name>A0ABS0N317_9SPHN</name>
<keyword evidence="2" id="KW-0812">Transmembrane</keyword>
<feature type="compositionally biased region" description="Basic and acidic residues" evidence="1">
    <location>
        <begin position="11"/>
        <end position="24"/>
    </location>
</feature>
<sequence length="264" mass="28508">MARKPTPTDSTADKKPAERKDAEQEMLMREVDEAVRQDEVTTFAKKYGWPLGIVFVLGMAILGAFLFWQSRSEGALDEQSEQIILAMDELEAGNVDIADGDLRELSEGTDGAAAMAAMLRAGIAIQQDRTDDAVALFDGVANNSELPAELRDLAAIRSVTLQFDDMDPQEVISRIGPLAQPDNPYYGSAGELVAHAYLALDQRDQAGPLLIAVSQNDDVPPSIRGRTRQLAGYLGFDAIEDVDETLAEITGEGPAEAADVELVE</sequence>
<reference evidence="4 5" key="1">
    <citation type="submission" date="2020-11" db="EMBL/GenBank/DDBJ databases">
        <title>Erythrobacter sediminis sp. nov., a marine bacterium from a tidal flat of Garorim Bay.</title>
        <authorList>
            <person name="Kim D."/>
            <person name="Yoo Y."/>
            <person name="Kim J.-J."/>
        </authorList>
    </citation>
    <scope>NUCLEOTIDE SEQUENCE [LARGE SCALE GENOMIC DNA]</scope>
    <source>
        <strain evidence="4 5">JGD-13</strain>
    </source>
</reference>
<evidence type="ECO:0000259" key="3">
    <source>
        <dbReference type="Pfam" id="PF09976"/>
    </source>
</evidence>
<dbReference type="RefSeq" id="WP_197920829.1">
    <property type="nucleotide sequence ID" value="NZ_CAWPTA010000007.1"/>
</dbReference>
<keyword evidence="5" id="KW-1185">Reference proteome</keyword>
<organism evidence="4 5">
    <name type="scientific">Aurantiacibacter sediminis</name>
    <dbReference type="NCBI Taxonomy" id="2793064"/>
    <lineage>
        <taxon>Bacteria</taxon>
        <taxon>Pseudomonadati</taxon>
        <taxon>Pseudomonadota</taxon>
        <taxon>Alphaproteobacteria</taxon>
        <taxon>Sphingomonadales</taxon>
        <taxon>Erythrobacteraceae</taxon>
        <taxon>Aurantiacibacter</taxon>
    </lineage>
</organism>
<feature type="transmembrane region" description="Helical" evidence="2">
    <location>
        <begin position="47"/>
        <end position="68"/>
    </location>
</feature>
<comment type="caution">
    <text evidence="4">The sequence shown here is derived from an EMBL/GenBank/DDBJ whole genome shotgun (WGS) entry which is preliminary data.</text>
</comment>
<proteinExistence type="predicted"/>